<comment type="similarity">
    <text evidence="1">Belongs to the SIP5 family.</text>
</comment>
<feature type="region of interest" description="Disordered" evidence="3">
    <location>
        <begin position="295"/>
        <end position="346"/>
    </location>
</feature>
<dbReference type="CDD" id="cd24139">
    <property type="entry name" value="SIP5-like"/>
    <property type="match status" value="1"/>
</dbReference>
<evidence type="ECO:0000256" key="3">
    <source>
        <dbReference type="SAM" id="MobiDB-lite"/>
    </source>
</evidence>
<dbReference type="PANTHER" id="PTHR31315">
    <property type="entry name" value="PROTEIN SIP5"/>
    <property type="match status" value="1"/>
</dbReference>
<evidence type="ECO:0000313" key="5">
    <source>
        <dbReference type="Proteomes" id="UP000765509"/>
    </source>
</evidence>
<dbReference type="InterPro" id="IPR039301">
    <property type="entry name" value="Sip5/DA2"/>
</dbReference>
<dbReference type="OrthoDB" id="21471at2759"/>
<comment type="caution">
    <text evidence="4">The sequence shown here is derived from an EMBL/GenBank/DDBJ whole genome shotgun (WGS) entry which is preliminary data.</text>
</comment>
<sequence length="617" mass="69481">MGNNPSSHLHPHHSQSNHPTHHHHHQSQQSQSHHQSNRSHPTNSAPPTPTGVFHSSHNQLIHSSSFIPSHSNSLNNHQTSFAPPLPPIHSTFVDGGYLLPLSNLYPSFPQDWLHPIVQHLILSRRLAPFYRGLEDWNSNWLQPQINQALTTITQTRIHSVKKILESLSINSKSNSSSISKRFSSKPPFFDQSISHSNSSDNSNLSSQRQKVFDAILNWPIRSNEADWYLHTTVECPICFLYYPSNINLSRCCQQPICTECFVHIKRNDPTPQELKSDPACCPYCVESNFGVTYEPPPANKQTDWQPNQSSSNIRPLPLSNQPTSNVQSTINPQSAPNNESLNDSNHHALEPSSVIESEIRTAKRRHTTSHTSQEVVTTDSIQPDWQTKLETVKATVQRRANRRIIFRQEGDRLIPVGITSSRDPSGSAFFAAIEAEQSSSSGSLNSRRGLGNLLGSHSHGNSTTASSSSRRHRPGQHSNHGVDLEEFMIMEAMRLSLAEEEERKRKLAQEEERNRKAADEEEEQIKRLTEAISDSCDNRQQDNTAQNLSVDKTCHNPKSNLVSSINLHQELSLVQSTSNNTLLHSSPPDNLDIHNLIQDNLENNQTSELEIQKRHEE</sequence>
<keyword evidence="5" id="KW-1185">Reference proteome</keyword>
<evidence type="ECO:0000313" key="4">
    <source>
        <dbReference type="EMBL" id="MBW0543583.1"/>
    </source>
</evidence>
<name>A0A9Q3FTE4_9BASI</name>
<gene>
    <name evidence="4" type="ORF">O181_083298</name>
</gene>
<accession>A0A9Q3FTE4</accession>
<feature type="compositionally biased region" description="Low complexity" evidence="3">
    <location>
        <begin position="27"/>
        <end position="40"/>
    </location>
</feature>
<keyword evidence="2" id="KW-0175">Coiled coil</keyword>
<evidence type="ECO:0000256" key="1">
    <source>
        <dbReference type="ARBA" id="ARBA00010402"/>
    </source>
</evidence>
<proteinExistence type="inferred from homology"/>
<dbReference type="EMBL" id="AVOT02048355">
    <property type="protein sequence ID" value="MBW0543583.1"/>
    <property type="molecule type" value="Genomic_DNA"/>
</dbReference>
<feature type="coiled-coil region" evidence="2">
    <location>
        <begin position="490"/>
        <end position="538"/>
    </location>
</feature>
<protein>
    <recommendedName>
        <fullName evidence="6">RING-type domain-containing protein</fullName>
    </recommendedName>
</protein>
<dbReference type="CDD" id="cd22265">
    <property type="entry name" value="UDM1_RNF168"/>
    <property type="match status" value="1"/>
</dbReference>
<dbReference type="AlphaFoldDB" id="A0A9Q3FTE4"/>
<feature type="region of interest" description="Disordered" evidence="3">
    <location>
        <begin position="436"/>
        <end position="485"/>
    </location>
</feature>
<feature type="compositionally biased region" description="Low complexity" evidence="3">
    <location>
        <begin position="438"/>
        <end position="468"/>
    </location>
</feature>
<evidence type="ECO:0000256" key="2">
    <source>
        <dbReference type="SAM" id="Coils"/>
    </source>
</evidence>
<dbReference type="Proteomes" id="UP000765509">
    <property type="component" value="Unassembled WGS sequence"/>
</dbReference>
<organism evidence="4 5">
    <name type="scientific">Austropuccinia psidii MF-1</name>
    <dbReference type="NCBI Taxonomy" id="1389203"/>
    <lineage>
        <taxon>Eukaryota</taxon>
        <taxon>Fungi</taxon>
        <taxon>Dikarya</taxon>
        <taxon>Basidiomycota</taxon>
        <taxon>Pucciniomycotina</taxon>
        <taxon>Pucciniomycetes</taxon>
        <taxon>Pucciniales</taxon>
        <taxon>Sphaerophragmiaceae</taxon>
        <taxon>Austropuccinia</taxon>
    </lineage>
</organism>
<evidence type="ECO:0008006" key="6">
    <source>
        <dbReference type="Google" id="ProtNLM"/>
    </source>
</evidence>
<feature type="region of interest" description="Disordered" evidence="3">
    <location>
        <begin position="1"/>
        <end position="56"/>
    </location>
</feature>
<dbReference type="PANTHER" id="PTHR31315:SF1">
    <property type="entry name" value="PROTEIN SIP5"/>
    <property type="match status" value="1"/>
</dbReference>
<feature type="compositionally biased region" description="Basic residues" evidence="3">
    <location>
        <begin position="9"/>
        <end position="26"/>
    </location>
</feature>
<dbReference type="GO" id="GO:0005737">
    <property type="term" value="C:cytoplasm"/>
    <property type="evidence" value="ECO:0007669"/>
    <property type="project" value="TreeGrafter"/>
</dbReference>
<feature type="compositionally biased region" description="Polar residues" evidence="3">
    <location>
        <begin position="299"/>
        <end position="343"/>
    </location>
</feature>
<reference evidence="4" key="1">
    <citation type="submission" date="2021-03" db="EMBL/GenBank/DDBJ databases">
        <title>Draft genome sequence of rust myrtle Austropuccinia psidii MF-1, a brazilian biotype.</title>
        <authorList>
            <person name="Quecine M.C."/>
            <person name="Pachon D.M.R."/>
            <person name="Bonatelli M.L."/>
            <person name="Correr F.H."/>
            <person name="Franceschini L.M."/>
            <person name="Leite T.F."/>
            <person name="Margarido G.R.A."/>
            <person name="Almeida C.A."/>
            <person name="Ferrarezi J.A."/>
            <person name="Labate C.A."/>
        </authorList>
    </citation>
    <scope>NUCLEOTIDE SEQUENCE</scope>
    <source>
        <strain evidence="4">MF-1</strain>
    </source>
</reference>